<keyword evidence="1" id="KW-0472">Membrane</keyword>
<keyword evidence="3" id="KW-1185">Reference proteome</keyword>
<feature type="transmembrane region" description="Helical" evidence="1">
    <location>
        <begin position="153"/>
        <end position="172"/>
    </location>
</feature>
<feature type="transmembrane region" description="Helical" evidence="1">
    <location>
        <begin position="73"/>
        <end position="102"/>
    </location>
</feature>
<keyword evidence="1" id="KW-0812">Transmembrane</keyword>
<evidence type="ECO:0000313" key="2">
    <source>
        <dbReference type="EMBL" id="MBE8718270.1"/>
    </source>
</evidence>
<dbReference type="Proteomes" id="UP000652567">
    <property type="component" value="Unassembled WGS sequence"/>
</dbReference>
<sequence length="289" mass="32077">MPDFDLKSSITVLSAAAITTIITVFLLLLILVIPGAYWSNAWANSSKLKHLWENENGDKKHLGVAKWFLAPMVYFYFLLFFTSINWPATLACTALGVALLWLLIRKERQLTKKELSEEIGSFLATSLFTSCLMLLPTFLIIKITSSAHNTPKGSPLIIGITVAVIVFVNFLVAVKPGNIKAIKYYLALGLGVLIFILSSFEVIHRIPTGVMEAYKFGNFKAESIVLKESACKTIKLLGITPSENETNQCVLKDSVILSRLGNELYIRNGGIEFTIQTNQVNSWSIINNK</sequence>
<feature type="transmembrane region" description="Helical" evidence="1">
    <location>
        <begin position="184"/>
        <end position="203"/>
    </location>
</feature>
<name>A0A928V3X9_9GAMM</name>
<gene>
    <name evidence="2" type="ORF">C4F51_13830</name>
</gene>
<feature type="transmembrane region" description="Helical" evidence="1">
    <location>
        <begin position="12"/>
        <end position="38"/>
    </location>
</feature>
<accession>A0A928V3X9</accession>
<proteinExistence type="predicted"/>
<keyword evidence="1" id="KW-1133">Transmembrane helix</keyword>
<reference evidence="2" key="1">
    <citation type="submission" date="2018-07" db="EMBL/GenBank/DDBJ databases">
        <title>Genome assembly of strain Ka43.</title>
        <authorList>
            <person name="Kukolya J."/>
            <person name="Nagy I."/>
            <person name="Horvath B."/>
            <person name="Toth A."/>
        </authorList>
    </citation>
    <scope>NUCLEOTIDE SEQUENCE</scope>
    <source>
        <strain evidence="2">KB43</strain>
    </source>
</reference>
<dbReference type="AlphaFoldDB" id="A0A928V3X9"/>
<organism evidence="2 3">
    <name type="scientific">Cellvibrio polysaccharolyticus</name>
    <dbReference type="NCBI Taxonomy" id="2082724"/>
    <lineage>
        <taxon>Bacteria</taxon>
        <taxon>Pseudomonadati</taxon>
        <taxon>Pseudomonadota</taxon>
        <taxon>Gammaproteobacteria</taxon>
        <taxon>Cellvibrionales</taxon>
        <taxon>Cellvibrionaceae</taxon>
        <taxon>Cellvibrio</taxon>
    </lineage>
</organism>
<dbReference type="EMBL" id="PRDL01000001">
    <property type="protein sequence ID" value="MBE8718270.1"/>
    <property type="molecule type" value="Genomic_DNA"/>
</dbReference>
<protein>
    <submittedName>
        <fullName evidence="2">Uncharacterized protein</fullName>
    </submittedName>
</protein>
<evidence type="ECO:0000313" key="3">
    <source>
        <dbReference type="Proteomes" id="UP000652567"/>
    </source>
</evidence>
<feature type="transmembrane region" description="Helical" evidence="1">
    <location>
        <begin position="122"/>
        <end position="141"/>
    </location>
</feature>
<comment type="caution">
    <text evidence="2">The sequence shown here is derived from an EMBL/GenBank/DDBJ whole genome shotgun (WGS) entry which is preliminary data.</text>
</comment>
<evidence type="ECO:0000256" key="1">
    <source>
        <dbReference type="SAM" id="Phobius"/>
    </source>
</evidence>